<protein>
    <submittedName>
        <fullName evidence="1">Uncharacterized protein</fullName>
    </submittedName>
</protein>
<dbReference type="EMBL" id="JRKL02013633">
    <property type="protein sequence ID" value="KAF3942621.1"/>
    <property type="molecule type" value="Genomic_DNA"/>
</dbReference>
<dbReference type="Proteomes" id="UP000737018">
    <property type="component" value="Unassembled WGS sequence"/>
</dbReference>
<sequence>MKGWMRKSEILPPRAHKCCFLYSTNTTVGRSDSLYQTTKQNQNGAFTPEKVQVLQYLQSQSETFPARSFSQDGLWGTAIGFQEYMVLLWVADRKMKNNKGKRRRKLV</sequence>
<name>A0A8J4Q5M7_9ROSI</name>
<gene>
    <name evidence="1" type="ORF">CMV_030741</name>
</gene>
<keyword evidence="2" id="KW-1185">Reference proteome</keyword>
<comment type="caution">
    <text evidence="1">The sequence shown here is derived from an EMBL/GenBank/DDBJ whole genome shotgun (WGS) entry which is preliminary data.</text>
</comment>
<accession>A0A8J4Q5M7</accession>
<evidence type="ECO:0000313" key="2">
    <source>
        <dbReference type="Proteomes" id="UP000737018"/>
    </source>
</evidence>
<organism evidence="1 2">
    <name type="scientific">Castanea mollissima</name>
    <name type="common">Chinese chestnut</name>
    <dbReference type="NCBI Taxonomy" id="60419"/>
    <lineage>
        <taxon>Eukaryota</taxon>
        <taxon>Viridiplantae</taxon>
        <taxon>Streptophyta</taxon>
        <taxon>Embryophyta</taxon>
        <taxon>Tracheophyta</taxon>
        <taxon>Spermatophyta</taxon>
        <taxon>Magnoliopsida</taxon>
        <taxon>eudicotyledons</taxon>
        <taxon>Gunneridae</taxon>
        <taxon>Pentapetalae</taxon>
        <taxon>rosids</taxon>
        <taxon>fabids</taxon>
        <taxon>Fagales</taxon>
        <taxon>Fagaceae</taxon>
        <taxon>Castanea</taxon>
    </lineage>
</organism>
<dbReference type="AlphaFoldDB" id="A0A8J4Q5M7"/>
<reference evidence="1" key="1">
    <citation type="submission" date="2020-03" db="EMBL/GenBank/DDBJ databases">
        <title>Castanea mollissima Vanexum genome sequencing.</title>
        <authorList>
            <person name="Staton M."/>
        </authorList>
    </citation>
    <scope>NUCLEOTIDE SEQUENCE</scope>
    <source>
        <tissue evidence="1">Leaf</tissue>
    </source>
</reference>
<evidence type="ECO:0000313" key="1">
    <source>
        <dbReference type="EMBL" id="KAF3942621.1"/>
    </source>
</evidence>
<proteinExistence type="predicted"/>